<evidence type="ECO:0000256" key="4">
    <source>
        <dbReference type="ARBA" id="ARBA00022640"/>
    </source>
</evidence>
<evidence type="ECO:0000256" key="8">
    <source>
        <dbReference type="ARBA" id="ARBA00023098"/>
    </source>
</evidence>
<evidence type="ECO:0000256" key="7">
    <source>
        <dbReference type="ARBA" id="ARBA00022963"/>
    </source>
</evidence>
<reference evidence="10 11" key="1">
    <citation type="journal article" date="2021" name="Comput. Struct. Biotechnol. J.">
        <title>De novo genome assembly of the potent medicinal plant Rehmannia glutinosa using nanopore technology.</title>
        <authorList>
            <person name="Ma L."/>
            <person name="Dong C."/>
            <person name="Song C."/>
            <person name="Wang X."/>
            <person name="Zheng X."/>
            <person name="Niu Y."/>
            <person name="Chen S."/>
            <person name="Feng W."/>
        </authorList>
    </citation>
    <scope>NUCLEOTIDE SEQUENCE [LARGE SCALE GENOMIC DNA]</scope>
    <source>
        <strain evidence="10">DH-2019</strain>
    </source>
</reference>
<dbReference type="EMBL" id="JABTTQ020003501">
    <property type="protein sequence ID" value="KAK6116229.1"/>
    <property type="molecule type" value="Genomic_DNA"/>
</dbReference>
<evidence type="ECO:0000256" key="1">
    <source>
        <dbReference type="ARBA" id="ARBA00004229"/>
    </source>
</evidence>
<name>A0ABR0U167_REHGL</name>
<organism evidence="10 11">
    <name type="scientific">Rehmannia glutinosa</name>
    <name type="common">Chinese foxglove</name>
    <dbReference type="NCBI Taxonomy" id="99300"/>
    <lineage>
        <taxon>Eukaryota</taxon>
        <taxon>Viridiplantae</taxon>
        <taxon>Streptophyta</taxon>
        <taxon>Embryophyta</taxon>
        <taxon>Tracheophyta</taxon>
        <taxon>Spermatophyta</taxon>
        <taxon>Magnoliopsida</taxon>
        <taxon>eudicotyledons</taxon>
        <taxon>Gunneridae</taxon>
        <taxon>Pentapetalae</taxon>
        <taxon>asterids</taxon>
        <taxon>lamiids</taxon>
        <taxon>Lamiales</taxon>
        <taxon>Orobanchaceae</taxon>
        <taxon>Rehmannieae</taxon>
        <taxon>Rehmannia</taxon>
    </lineage>
</organism>
<keyword evidence="8" id="KW-0443">Lipid metabolism</keyword>
<comment type="caution">
    <text evidence="10">The sequence shown here is derived from an EMBL/GenBank/DDBJ whole genome shotgun (WGS) entry which is preliminary data.</text>
</comment>
<evidence type="ECO:0000256" key="3">
    <source>
        <dbReference type="ARBA" id="ARBA00022528"/>
    </source>
</evidence>
<dbReference type="CDD" id="cd00519">
    <property type="entry name" value="Lipase_3"/>
    <property type="match status" value="1"/>
</dbReference>
<evidence type="ECO:0000313" key="11">
    <source>
        <dbReference type="Proteomes" id="UP001318860"/>
    </source>
</evidence>
<comment type="subcellular location">
    <subcellularLocation>
        <location evidence="1">Plastid</location>
        <location evidence="1">Chloroplast</location>
    </subcellularLocation>
</comment>
<dbReference type="PANTHER" id="PTHR31403">
    <property type="entry name" value="PHOSPHOLIPASE A1-IBETA2, CHLOROPLASTIC"/>
    <property type="match status" value="1"/>
</dbReference>
<proteinExistence type="inferred from homology"/>
<evidence type="ECO:0000256" key="5">
    <source>
        <dbReference type="ARBA" id="ARBA00022801"/>
    </source>
</evidence>
<keyword evidence="11" id="KW-1185">Reference proteome</keyword>
<dbReference type="PANTHER" id="PTHR31403:SF8">
    <property type="entry name" value="PHOSPHOLIPASE A(1) DAD1, CHLOROPLASTIC-LIKE"/>
    <property type="match status" value="1"/>
</dbReference>
<sequence>MRANFDISNTKSSKKNIISSVCLKWTQHKAWLTTHYVFKDRTPFEKYHISPDEWDQFKRSRLDPSWVKLAATGVIIRPNQFANISHTQTFTTNHFSLKITNSCNPKGDINSSSQCVSKPVMKDKWMEFQGVKNWEGLLDPLDDGLRREILRYGEFVEAAYRCFDNDTSSPGYATCRHPGGSFLTEMGKTGYEVTRSLHATCGAHLPNWSTNRVPSWVSTRSSWIGYVAVCNDEKEIARLGRRDVVIAYRGTATCMEWIENLRATLTRLPTDMTSSNDSESMVQSGFLSLYTSSIGNHPSLQHSIRDEINKILEKYAHEPLSITVTGHSLGAALATLTAHDITSTFANAPLVTVVSFGGPRVGNRKFRCQLEKSGTKVLRIVNSDDPITKVPGFVLEEESTDHVTNWVQRRVEDTQWVYAEIGKELRLSSRNCPGLEKRSVATCHDLKTYLHLVDNFVSSNCPIKATVRVLNRVKHEEQKILVG</sequence>
<dbReference type="Pfam" id="PF01764">
    <property type="entry name" value="Lipase_3"/>
    <property type="match status" value="1"/>
</dbReference>
<accession>A0ABR0U167</accession>
<keyword evidence="4" id="KW-0934">Plastid</keyword>
<evidence type="ECO:0000256" key="6">
    <source>
        <dbReference type="ARBA" id="ARBA00022946"/>
    </source>
</evidence>
<feature type="domain" description="Fungal lipase-type" evidence="9">
    <location>
        <begin position="245"/>
        <end position="393"/>
    </location>
</feature>
<keyword evidence="6" id="KW-0809">Transit peptide</keyword>
<gene>
    <name evidence="10" type="ORF">DH2020_050025</name>
</gene>
<protein>
    <recommendedName>
        <fullName evidence="9">Fungal lipase-type domain-containing protein</fullName>
    </recommendedName>
</protein>
<evidence type="ECO:0000313" key="10">
    <source>
        <dbReference type="EMBL" id="KAK6116229.1"/>
    </source>
</evidence>
<keyword evidence="5" id="KW-0378">Hydrolase</keyword>
<comment type="similarity">
    <text evidence="2">Belongs to the AB hydrolase superfamily. Lipase family.</text>
</comment>
<dbReference type="InterPro" id="IPR029058">
    <property type="entry name" value="AB_hydrolase_fold"/>
</dbReference>
<keyword evidence="7" id="KW-0442">Lipid degradation</keyword>
<keyword evidence="3" id="KW-0150">Chloroplast</keyword>
<dbReference type="SUPFAM" id="SSF53474">
    <property type="entry name" value="alpha/beta-Hydrolases"/>
    <property type="match status" value="1"/>
</dbReference>
<dbReference type="InterPro" id="IPR002921">
    <property type="entry name" value="Fungal_lipase-type"/>
</dbReference>
<evidence type="ECO:0000259" key="9">
    <source>
        <dbReference type="Pfam" id="PF01764"/>
    </source>
</evidence>
<dbReference type="Proteomes" id="UP001318860">
    <property type="component" value="Unassembled WGS sequence"/>
</dbReference>
<evidence type="ECO:0000256" key="2">
    <source>
        <dbReference type="ARBA" id="ARBA00010701"/>
    </source>
</evidence>
<dbReference type="Gene3D" id="3.40.50.1820">
    <property type="entry name" value="alpha/beta hydrolase"/>
    <property type="match status" value="1"/>
</dbReference>